<accession>A0A806K1N1</accession>
<dbReference type="EMBL" id="JQ844235">
    <property type="protein sequence ID" value="AGS53523.1"/>
    <property type="molecule type" value="Genomic_DNA"/>
</dbReference>
<dbReference type="GO" id="GO:0008422">
    <property type="term" value="F:beta-glucosidase activity"/>
    <property type="evidence" value="ECO:0007669"/>
    <property type="project" value="UniProtKB-EC"/>
</dbReference>
<keyword evidence="4" id="KW-0732">Signal</keyword>
<evidence type="ECO:0000313" key="9">
    <source>
        <dbReference type="EMBL" id="AGS53523.1"/>
    </source>
</evidence>
<proteinExistence type="inferred from homology"/>
<evidence type="ECO:0000256" key="5">
    <source>
        <dbReference type="ARBA" id="ARBA00022801"/>
    </source>
</evidence>
<dbReference type="InterPro" id="IPR036881">
    <property type="entry name" value="Glyco_hydro_3_C_sf"/>
</dbReference>
<dbReference type="InterPro" id="IPR017853">
    <property type="entry name" value="GH"/>
</dbReference>
<dbReference type="Pfam" id="PF00933">
    <property type="entry name" value="Glyco_hydro_3"/>
    <property type="match status" value="1"/>
</dbReference>
<sequence length="740" mass="82350">MWENGGGMKKWTMVEKDGYVLIHNEGGVTLGISAKNKDAIIEADGYAFKDLNRNGVLDAYEDWRLPVEERAADLAKKLSIEEIAGLMLYSPHQGLTMNPAFNARFNRGGAPETRDHPWDLSEAQKTFLKDDNVRHVLIAIVDNAFTAAKWNNNAQSFVEGIGHGVPINSSSDPRHGMARSAEFDMGAGGDISKWPEHIGLAAAFDPDLVEEFGRIAAREYRAMGIATALSPQIDLATDPRWNRFYGTFGPGSKLAINLARAYCDGFQNTGGWGNDSVNAMAKHWPGGGTGEGGRDAHFGYGKYSVFPGGNLEEHLKPFTEGAFKLKGKTGQCSAIMPYYTISYNIDKKYGENVGNSYSKYFIADILRAQYGYNGVVCTDWKITHDNDDFESFISGKCWGVEEMPIVDRHYKILMAGVDQFGGNSDAKPVVAAYEKGVAEHGAAFMRKRMELSAIRLLLNIYRVGLFENPYLDPAESEKTVGREDFMKKGYDAQLRSIVLLKNKNNVLPLTKKQKVYIPLRHTNAGYDWFGRPIPAKDEIPIDKAVVGKYFEVVDSPGEADCAFAFIMSPNNKGYTKEEGYLPVSLQYRPYTAVSARAQSIAAPGDNRSYKGKTVSTRNEPHLDMVLETKKVMGNRPVVVFVKMMNPVVVAEFEKAADAIIVDFFVKPEALMDIVSGKAEPSALLPFILPKDMDTVERHNEDMPFDMEPHQDECGNRYDFAFGLNWSGVISDERTRRYGWK</sequence>
<evidence type="ECO:0000259" key="8">
    <source>
        <dbReference type="Pfam" id="PF01915"/>
    </source>
</evidence>
<dbReference type="PRINTS" id="PR00133">
    <property type="entry name" value="GLHYDRLASE3"/>
</dbReference>
<dbReference type="SUPFAM" id="SSF52279">
    <property type="entry name" value="Beta-D-glucan exohydrolase, C-terminal domain"/>
    <property type="match status" value="1"/>
</dbReference>
<comment type="catalytic activity">
    <reaction evidence="1">
        <text>Hydrolysis of terminal, non-reducing beta-D-glucosyl residues with release of beta-D-glucose.</text>
        <dbReference type="EC" id="3.2.1.21"/>
    </reaction>
</comment>
<feature type="domain" description="Glycoside hydrolase family 3 C-terminal" evidence="8">
    <location>
        <begin position="497"/>
        <end position="724"/>
    </location>
</feature>
<dbReference type="InterPro" id="IPR051915">
    <property type="entry name" value="Cellulose_Degrad_GH3"/>
</dbReference>
<dbReference type="InterPro" id="IPR001764">
    <property type="entry name" value="Glyco_hydro_3_N"/>
</dbReference>
<dbReference type="PANTHER" id="PTHR30620:SF16">
    <property type="entry name" value="LYSOSOMAL BETA GLUCOSIDASE"/>
    <property type="match status" value="1"/>
</dbReference>
<dbReference type="Pfam" id="PF01915">
    <property type="entry name" value="Glyco_hydro_3_C"/>
    <property type="match status" value="1"/>
</dbReference>
<dbReference type="PANTHER" id="PTHR30620">
    <property type="entry name" value="PERIPLASMIC BETA-GLUCOSIDASE-RELATED"/>
    <property type="match status" value="1"/>
</dbReference>
<dbReference type="InterPro" id="IPR002772">
    <property type="entry name" value="Glyco_hydro_3_C"/>
</dbReference>
<dbReference type="SUPFAM" id="SSF51445">
    <property type="entry name" value="(Trans)glycosidases"/>
    <property type="match status" value="1"/>
</dbReference>
<evidence type="ECO:0000256" key="2">
    <source>
        <dbReference type="ARBA" id="ARBA00005336"/>
    </source>
</evidence>
<dbReference type="GO" id="GO:0009251">
    <property type="term" value="P:glucan catabolic process"/>
    <property type="evidence" value="ECO:0007669"/>
    <property type="project" value="TreeGrafter"/>
</dbReference>
<dbReference type="Gene3D" id="3.20.20.300">
    <property type="entry name" value="Glycoside hydrolase, family 3, N-terminal domain"/>
    <property type="match status" value="1"/>
</dbReference>
<reference evidence="9" key="1">
    <citation type="submission" date="2012-03" db="EMBL/GenBank/DDBJ databases">
        <title>Functional metagenomics reveals considerable lignocellulase gene clusters in the gut microbiome of a wood-feeding higher termite.</title>
        <authorList>
            <person name="Liu N."/>
        </authorList>
    </citation>
    <scope>NUCLEOTIDE SEQUENCE</scope>
</reference>
<dbReference type="AlphaFoldDB" id="A0A806K1N1"/>
<comment type="similarity">
    <text evidence="2">Belongs to the glycosyl hydrolase 3 family.</text>
</comment>
<evidence type="ECO:0000256" key="4">
    <source>
        <dbReference type="ARBA" id="ARBA00022729"/>
    </source>
</evidence>
<dbReference type="InterPro" id="IPR036962">
    <property type="entry name" value="Glyco_hydro_3_N_sf"/>
</dbReference>
<keyword evidence="5 9" id="KW-0378">Hydrolase</keyword>
<name>A0A806K1N1_9BACT</name>
<dbReference type="Gene3D" id="3.40.50.1700">
    <property type="entry name" value="Glycoside hydrolase family 3 C-terminal domain"/>
    <property type="match status" value="1"/>
</dbReference>
<dbReference type="EC" id="3.2.1.21" evidence="3"/>
<evidence type="ECO:0000256" key="3">
    <source>
        <dbReference type="ARBA" id="ARBA00012744"/>
    </source>
</evidence>
<protein>
    <recommendedName>
        <fullName evidence="3">beta-glucosidase</fullName>
        <ecNumber evidence="3">3.2.1.21</ecNumber>
    </recommendedName>
</protein>
<keyword evidence="6 9" id="KW-0326">Glycosidase</keyword>
<organism evidence="9">
    <name type="scientific">uncultured bacterium contig00055</name>
    <dbReference type="NCBI Taxonomy" id="1181539"/>
    <lineage>
        <taxon>Bacteria</taxon>
        <taxon>environmental samples</taxon>
    </lineage>
</organism>
<evidence type="ECO:0000256" key="1">
    <source>
        <dbReference type="ARBA" id="ARBA00000448"/>
    </source>
</evidence>
<evidence type="ECO:0000259" key="7">
    <source>
        <dbReference type="Pfam" id="PF00933"/>
    </source>
</evidence>
<feature type="domain" description="Glycoside hydrolase family 3 N-terminal" evidence="7">
    <location>
        <begin position="121"/>
        <end position="389"/>
    </location>
</feature>
<evidence type="ECO:0000256" key="6">
    <source>
        <dbReference type="ARBA" id="ARBA00023295"/>
    </source>
</evidence>